<dbReference type="EMBL" id="CAUYUJ010017148">
    <property type="protein sequence ID" value="CAK0872206.1"/>
    <property type="molecule type" value="Genomic_DNA"/>
</dbReference>
<reference evidence="2" key="1">
    <citation type="submission" date="2023-10" db="EMBL/GenBank/DDBJ databases">
        <authorList>
            <person name="Chen Y."/>
            <person name="Shah S."/>
            <person name="Dougan E. K."/>
            <person name="Thang M."/>
            <person name="Chan C."/>
        </authorList>
    </citation>
    <scope>NUCLEOTIDE SEQUENCE [LARGE SCALE GENOMIC DNA]</scope>
</reference>
<dbReference type="Proteomes" id="UP001189429">
    <property type="component" value="Unassembled WGS sequence"/>
</dbReference>
<organism evidence="2 3">
    <name type="scientific">Prorocentrum cordatum</name>
    <dbReference type="NCBI Taxonomy" id="2364126"/>
    <lineage>
        <taxon>Eukaryota</taxon>
        <taxon>Sar</taxon>
        <taxon>Alveolata</taxon>
        <taxon>Dinophyceae</taxon>
        <taxon>Prorocentrales</taxon>
        <taxon>Prorocentraceae</taxon>
        <taxon>Prorocentrum</taxon>
    </lineage>
</organism>
<evidence type="ECO:0000313" key="2">
    <source>
        <dbReference type="EMBL" id="CAK0872206.1"/>
    </source>
</evidence>
<accession>A0ABN9VHC5</accession>
<comment type="caution">
    <text evidence="2">The sequence shown here is derived from an EMBL/GenBank/DDBJ whole genome shotgun (WGS) entry which is preliminary data.</text>
</comment>
<name>A0ABN9VHC5_9DINO</name>
<feature type="compositionally biased region" description="Basic and acidic residues" evidence="1">
    <location>
        <begin position="376"/>
        <end position="386"/>
    </location>
</feature>
<evidence type="ECO:0000256" key="1">
    <source>
        <dbReference type="SAM" id="MobiDB-lite"/>
    </source>
</evidence>
<feature type="region of interest" description="Disordered" evidence="1">
    <location>
        <begin position="150"/>
        <end position="191"/>
    </location>
</feature>
<keyword evidence="3" id="KW-1185">Reference proteome</keyword>
<evidence type="ECO:0000313" key="3">
    <source>
        <dbReference type="Proteomes" id="UP001189429"/>
    </source>
</evidence>
<protein>
    <submittedName>
        <fullName evidence="2">Uncharacterized protein</fullName>
    </submittedName>
</protein>
<sequence>MALTLTRETLARFEKARLGGATQPLPPPNRKMSRARVDYEASSSASDLAHWPHCDSTPAHLHPSGRVATDGAHCGAGAGGRAEYRSLEHFEAMGAPLPVDHNFADGPDELQMCARGAFAEVMCKQEARGLEVTFKDWLFWNEAVGGDEMGLDGDEVTTDLVRGDDASDSGHSTGDPGDLRPRDDCAPAPPAHARRCLPARRAGESACLNAHVSPMSNARQKFTAAHCPRVMTPALAPAIIRLLEVEIRHIVTSSGAPWRAWHADGTIAQEARQARTGALQTTLHMIEDKLKRYNTAHVFNSVLAEATFAGYPATFCNGSVADHRKREAAHNALVASDQELVALNERALGLPSECAPKAAEETRIASPPTTLPMVETPRRTGRRDAGSGDSVPDGLGLEVLEVESSDPRGCTCPLWGALAAAVSPARWPFEAWRARRVPLRADRAERVCRAP</sequence>
<proteinExistence type="predicted"/>
<feature type="region of interest" description="Disordered" evidence="1">
    <location>
        <begin position="368"/>
        <end position="393"/>
    </location>
</feature>
<gene>
    <name evidence="2" type="ORF">PCOR1329_LOCUS57748</name>
</gene>